<sequence>MTANISKEPFSAAHQVLSSLFLLECIFTWISRDIYGWWPVPESPKNPPRGNPNLPHDDDDYDDDDDDDDEPGEYIGSGGVLMRCATVNKTWFHETIRVLWRNWEERTLYGSVMTETFLKIEPDRRQFYANMIHRAEIVLLGDQRLCRLARTVFVDITFPNLKTVQLAVPRHGRDRVEIPLFHAPRLKALVIDPEFEPKPVSYSVGQAQWMMVFGIITDRFPSIENLEFLDQAKVWPGKIQKLKDRLHCLKILNVTGVVESTVPGRGL</sequence>
<feature type="region of interest" description="Disordered" evidence="1">
    <location>
        <begin position="45"/>
        <end position="72"/>
    </location>
</feature>
<gene>
    <name evidence="2" type="ORF">PEBR_03041</name>
</gene>
<name>A0A1S9RZH8_PENBI</name>
<evidence type="ECO:0000256" key="1">
    <source>
        <dbReference type="SAM" id="MobiDB-lite"/>
    </source>
</evidence>
<dbReference type="Proteomes" id="UP000190744">
    <property type="component" value="Unassembled WGS sequence"/>
</dbReference>
<evidence type="ECO:0000313" key="3">
    <source>
        <dbReference type="Proteomes" id="UP000190744"/>
    </source>
</evidence>
<feature type="compositionally biased region" description="Acidic residues" evidence="1">
    <location>
        <begin position="57"/>
        <end position="72"/>
    </location>
</feature>
<protein>
    <submittedName>
        <fullName evidence="2">Uncharacterized protein</fullName>
    </submittedName>
</protein>
<proteinExistence type="predicted"/>
<evidence type="ECO:0000313" key="2">
    <source>
        <dbReference type="EMBL" id="OOQ90895.1"/>
    </source>
</evidence>
<organism evidence="2 3">
    <name type="scientific">Penicillium brasilianum</name>
    <dbReference type="NCBI Taxonomy" id="104259"/>
    <lineage>
        <taxon>Eukaryota</taxon>
        <taxon>Fungi</taxon>
        <taxon>Dikarya</taxon>
        <taxon>Ascomycota</taxon>
        <taxon>Pezizomycotina</taxon>
        <taxon>Eurotiomycetes</taxon>
        <taxon>Eurotiomycetidae</taxon>
        <taxon>Eurotiales</taxon>
        <taxon>Aspergillaceae</taxon>
        <taxon>Penicillium</taxon>
    </lineage>
</organism>
<dbReference type="EMBL" id="LJBN01000035">
    <property type="protein sequence ID" value="OOQ90895.1"/>
    <property type="molecule type" value="Genomic_DNA"/>
</dbReference>
<reference evidence="3" key="1">
    <citation type="submission" date="2015-09" db="EMBL/GenBank/DDBJ databases">
        <authorList>
            <person name="Fill T.P."/>
            <person name="Baretta J.F."/>
            <person name="de Almeida L.G."/>
            <person name="Rocha M."/>
            <person name="de Souza D.H."/>
            <person name="Malavazi I."/>
            <person name="Cerdeira L.T."/>
            <person name="Hong H."/>
            <person name="Samborskyy M."/>
            <person name="de Vasconcelos A.T."/>
            <person name="Leadlay P."/>
            <person name="Rodrigues-Filho E."/>
        </authorList>
    </citation>
    <scope>NUCLEOTIDE SEQUENCE [LARGE SCALE GENOMIC DNA]</scope>
    <source>
        <strain evidence="3">LaBioMMi 136</strain>
    </source>
</reference>
<accession>A0A1S9RZH8</accession>
<dbReference type="AlphaFoldDB" id="A0A1S9RZH8"/>
<comment type="caution">
    <text evidence="2">The sequence shown here is derived from an EMBL/GenBank/DDBJ whole genome shotgun (WGS) entry which is preliminary data.</text>
</comment>